<dbReference type="Proteomes" id="UP000247345">
    <property type="component" value="Unassembled WGS sequence"/>
</dbReference>
<evidence type="ECO:0000313" key="2">
    <source>
        <dbReference type="Proteomes" id="UP000247345"/>
    </source>
</evidence>
<sequence>MKKVKEEKQKLSDELYGLLTTVNFTDTFSTTNHIDDITTITNLIFNNSPKWLELLFTLRNKLVHIIGLKTNIPEDYNETFKIGGYVKFFKIFSISDCQVILGADDSHLNFRAIVKKDASISYNIKVITLVEFNNKTGKYYMNIIKPFHRLVVKQMVKKAFKKRL</sequence>
<dbReference type="AlphaFoldDB" id="A0A2P6CAN6"/>
<dbReference type="RefSeq" id="WP_105047563.1">
    <property type="nucleotide sequence ID" value="NZ_CP150661.1"/>
</dbReference>
<keyword evidence="2" id="KW-1185">Reference proteome</keyword>
<proteinExistence type="predicted"/>
<name>A0A2P6CAN6_9FLAO</name>
<dbReference type="EMBL" id="MSCK01000001">
    <property type="protein sequence ID" value="PQJ71908.1"/>
    <property type="molecule type" value="Genomic_DNA"/>
</dbReference>
<dbReference type="InterPro" id="IPR021295">
    <property type="entry name" value="DUF2867"/>
</dbReference>
<dbReference type="OrthoDB" id="7058586at2"/>
<reference evidence="1 2" key="1">
    <citation type="submission" date="2016-12" db="EMBL/GenBank/DDBJ databases">
        <title>Trade-off between light-utilization and light-protection in marine flavobacteria.</title>
        <authorList>
            <person name="Kumagai Y."/>
            <person name="Yoshizawa S."/>
            <person name="Kogure K."/>
            <person name="Iwasaki W."/>
        </authorList>
    </citation>
    <scope>NUCLEOTIDE SEQUENCE [LARGE SCALE GENOMIC DNA]</scope>
    <source>
        <strain evidence="1 2">KCTC 12100</strain>
    </source>
</reference>
<accession>A0A2P6CAN6</accession>
<dbReference type="Pfam" id="PF11066">
    <property type="entry name" value="DUF2867"/>
    <property type="match status" value="1"/>
</dbReference>
<organism evidence="1 2">
    <name type="scientific">Polaribacter butkevichii</name>
    <dbReference type="NCBI Taxonomy" id="218490"/>
    <lineage>
        <taxon>Bacteria</taxon>
        <taxon>Pseudomonadati</taxon>
        <taxon>Bacteroidota</taxon>
        <taxon>Flavobacteriia</taxon>
        <taxon>Flavobacteriales</taxon>
        <taxon>Flavobacteriaceae</taxon>
    </lineage>
</organism>
<gene>
    <name evidence="1" type="ORF">BTO14_00975</name>
</gene>
<comment type="caution">
    <text evidence="1">The sequence shown here is derived from an EMBL/GenBank/DDBJ whole genome shotgun (WGS) entry which is preliminary data.</text>
</comment>
<protein>
    <recommendedName>
        <fullName evidence="3">DUF2867 domain-containing protein</fullName>
    </recommendedName>
</protein>
<evidence type="ECO:0008006" key="3">
    <source>
        <dbReference type="Google" id="ProtNLM"/>
    </source>
</evidence>
<evidence type="ECO:0000313" key="1">
    <source>
        <dbReference type="EMBL" id="PQJ71908.1"/>
    </source>
</evidence>